<evidence type="ECO:0000313" key="3">
    <source>
        <dbReference type="EMBL" id="KAF8412849.1"/>
    </source>
</evidence>
<dbReference type="InterPro" id="IPR050951">
    <property type="entry name" value="Retrovirus_Pol_polyprotein"/>
</dbReference>
<dbReference type="PANTHER" id="PTHR37984">
    <property type="entry name" value="PROTEIN CBG26694"/>
    <property type="match status" value="1"/>
</dbReference>
<dbReference type="OMA" id="CKSTINW"/>
<dbReference type="Proteomes" id="UP000655225">
    <property type="component" value="Unassembled WGS sequence"/>
</dbReference>
<evidence type="ECO:0000259" key="2">
    <source>
        <dbReference type="Pfam" id="PF17919"/>
    </source>
</evidence>
<dbReference type="Gene3D" id="3.30.70.270">
    <property type="match status" value="2"/>
</dbReference>
<accession>A0A835DU74</accession>
<dbReference type="InterPro" id="IPR041577">
    <property type="entry name" value="RT_RNaseH_2"/>
</dbReference>
<gene>
    <name evidence="3" type="ORF">HHK36_000821</name>
</gene>
<dbReference type="CDD" id="cd09274">
    <property type="entry name" value="RNase_HI_RT_Ty3"/>
    <property type="match status" value="1"/>
</dbReference>
<sequence length="274" mass="31260">MSHLQIVLSILRENKLYVKRSKCSFGQVQVENLGHIISKGVATDPQKVQCMIDWPRPTTTKALRGFLGFTGYYRRFVRGYRHICAPLTALLKKDGFAWNAEAELAFETLKKAMVSTPVLALPDFSQQFVIECDASRRAIGAVLMQGRWPIAFINKVLPIRSKGISTYEKEMEAIVFAVTKWRPYLVGRKLLIRTDHRSIKYMDAQRASTPAQQWWLSKLMGYTYEIMYKTGAKESRSKCIIAIYYRSFFGSHIHSNSSMGGLHYGGMSQQPILT</sequence>
<organism evidence="3 4">
    <name type="scientific">Tetracentron sinense</name>
    <name type="common">Spur-leaf</name>
    <dbReference type="NCBI Taxonomy" id="13715"/>
    <lineage>
        <taxon>Eukaryota</taxon>
        <taxon>Viridiplantae</taxon>
        <taxon>Streptophyta</taxon>
        <taxon>Embryophyta</taxon>
        <taxon>Tracheophyta</taxon>
        <taxon>Spermatophyta</taxon>
        <taxon>Magnoliopsida</taxon>
        <taxon>Trochodendrales</taxon>
        <taxon>Trochodendraceae</taxon>
        <taxon>Tetracentron</taxon>
    </lineage>
</organism>
<evidence type="ECO:0000313" key="4">
    <source>
        <dbReference type="Proteomes" id="UP000655225"/>
    </source>
</evidence>
<dbReference type="FunFam" id="3.30.70.270:FF:000020">
    <property type="entry name" value="Transposon Tf2-6 polyprotein-like Protein"/>
    <property type="match status" value="1"/>
</dbReference>
<reference evidence="3 4" key="1">
    <citation type="submission" date="2020-04" db="EMBL/GenBank/DDBJ databases">
        <title>Plant Genome Project.</title>
        <authorList>
            <person name="Zhang R.-G."/>
        </authorList>
    </citation>
    <scope>NUCLEOTIDE SEQUENCE [LARGE SCALE GENOMIC DNA]</scope>
    <source>
        <strain evidence="3">YNK0</strain>
        <tissue evidence="3">Leaf</tissue>
    </source>
</reference>
<dbReference type="PANTHER" id="PTHR37984:SF5">
    <property type="entry name" value="PROTEIN NYNRIN-LIKE"/>
    <property type="match status" value="1"/>
</dbReference>
<protein>
    <recommendedName>
        <fullName evidence="2">Reverse transcriptase/retrotransposon-derived protein RNase H-like domain-containing protein</fullName>
    </recommendedName>
</protein>
<evidence type="ECO:0000256" key="1">
    <source>
        <dbReference type="ARBA" id="ARBA00023268"/>
    </source>
</evidence>
<feature type="domain" description="Reverse transcriptase/retrotransposon-derived protein RNase H-like" evidence="2">
    <location>
        <begin position="98"/>
        <end position="190"/>
    </location>
</feature>
<dbReference type="GO" id="GO:0003824">
    <property type="term" value="F:catalytic activity"/>
    <property type="evidence" value="ECO:0007669"/>
    <property type="project" value="UniProtKB-KW"/>
</dbReference>
<dbReference type="OrthoDB" id="1909920at2759"/>
<dbReference type="SUPFAM" id="SSF56672">
    <property type="entry name" value="DNA/RNA polymerases"/>
    <property type="match status" value="1"/>
</dbReference>
<keyword evidence="1" id="KW-0511">Multifunctional enzyme</keyword>
<comment type="caution">
    <text evidence="3">The sequence shown here is derived from an EMBL/GenBank/DDBJ whole genome shotgun (WGS) entry which is preliminary data.</text>
</comment>
<dbReference type="InterPro" id="IPR043502">
    <property type="entry name" value="DNA/RNA_pol_sf"/>
</dbReference>
<keyword evidence="4" id="KW-1185">Reference proteome</keyword>
<name>A0A835DU74_TETSI</name>
<dbReference type="AlphaFoldDB" id="A0A835DU74"/>
<dbReference type="InterPro" id="IPR043128">
    <property type="entry name" value="Rev_trsase/Diguanyl_cyclase"/>
</dbReference>
<dbReference type="Pfam" id="PF17919">
    <property type="entry name" value="RT_RNaseH_2"/>
    <property type="match status" value="1"/>
</dbReference>
<proteinExistence type="predicted"/>
<dbReference type="EMBL" id="JABCRI010000001">
    <property type="protein sequence ID" value="KAF8412849.1"/>
    <property type="molecule type" value="Genomic_DNA"/>
</dbReference>